<organism evidence="1 2">
    <name type="scientific">Enterococcus avium</name>
    <name type="common">Streptococcus avium</name>
    <dbReference type="NCBI Taxonomy" id="33945"/>
    <lineage>
        <taxon>Bacteria</taxon>
        <taxon>Bacillati</taxon>
        <taxon>Bacillota</taxon>
        <taxon>Bacilli</taxon>
        <taxon>Lactobacillales</taxon>
        <taxon>Enterococcaceae</taxon>
        <taxon>Enterococcus</taxon>
    </lineage>
</organism>
<name>A0ABD5FD97_ENTAV</name>
<dbReference type="PIRSF" id="PIRSF014677">
    <property type="entry name" value="UCP014677"/>
    <property type="match status" value="1"/>
</dbReference>
<dbReference type="Pfam" id="PF13289">
    <property type="entry name" value="SIR2_2"/>
    <property type="match status" value="1"/>
</dbReference>
<dbReference type="RefSeq" id="WP_070509520.1">
    <property type="nucleotide sequence ID" value="NZ_JAJCNM010000010.1"/>
</dbReference>
<evidence type="ECO:0000313" key="2">
    <source>
        <dbReference type="Proteomes" id="UP001264335"/>
    </source>
</evidence>
<gene>
    <name evidence="1" type="ORF">P7D79_17980</name>
</gene>
<accession>A0ABD5FD97</accession>
<dbReference type="Proteomes" id="UP001264335">
    <property type="component" value="Unassembled WGS sequence"/>
</dbReference>
<protein>
    <submittedName>
        <fullName evidence="1">SIR2 family protein</fullName>
    </submittedName>
</protein>
<evidence type="ECO:0000313" key="1">
    <source>
        <dbReference type="EMBL" id="MDT2516118.1"/>
    </source>
</evidence>
<sequence length="536" mass="62489">MIKDLVTENRYPIVFIGSGISKRYLEEFPTWESLLKEYWEKIGEKQNFFAHLRSIRQSISSSNDTDENKTFNANTLVASEIQRKFDDLFYNEKIIVEGLTIDEAYKKSISPFKFEIANRFRNYTILEDKLDEIEDFKLFLSKAKVIVTTNYDTFIEDLLNEVGAKPTIYVGQNGFFDPTHDWSELYKIHGDIGLPDSIVITEEDYQKYDKNSILLSAKLLVNMIDSPIVFIGYSLTDRNVRKLLNDFSSQLPREDIRKTTNRIAIIQYKDGDMTVNEEMYRDQSLDLNYLLVSTDNYSFFYNQISKINEGLSPHDILRYQRAIKNIVINAGSHGALDTVLVSPKEMEELEKQIERGKNIVVALGDKKYLYVIPDLVSYMKDYLFEERDIMPNVAMEFIGNENVPTRTPFARYILENDIHKMGLSEDKIKKIEDKINTHGELETIKESVPQNYKKKYTAITDIFHTTYSMIRKVDLTTYNIDNIPFEDVEDYVLGEGFQLFREAHIEKKTALKSSLRRLFFAYDLLKHGDIKNPKST</sequence>
<dbReference type="InterPro" id="IPR011202">
    <property type="entry name" value="UCP014677"/>
</dbReference>
<comment type="caution">
    <text evidence="1">The sequence shown here is derived from an EMBL/GenBank/DDBJ whole genome shotgun (WGS) entry which is preliminary data.</text>
</comment>
<dbReference type="EMBL" id="JARPWY010000066">
    <property type="protein sequence ID" value="MDT2516118.1"/>
    <property type="molecule type" value="Genomic_DNA"/>
</dbReference>
<dbReference type="AlphaFoldDB" id="A0ABD5FD97"/>
<proteinExistence type="predicted"/>
<reference evidence="1 2" key="1">
    <citation type="submission" date="2023-03" db="EMBL/GenBank/DDBJ databases">
        <authorList>
            <person name="Shen W."/>
            <person name="Cai J."/>
        </authorList>
    </citation>
    <scope>NUCLEOTIDE SEQUENCE [LARGE SCALE GENOMIC DNA]</scope>
    <source>
        <strain evidence="1 2">Y2</strain>
    </source>
</reference>